<comment type="caution">
    <text evidence="2">The sequence shown here is derived from an EMBL/GenBank/DDBJ whole genome shotgun (WGS) entry which is preliminary data.</text>
</comment>
<name>A0A9X2BXT1_9BURK</name>
<reference evidence="2" key="1">
    <citation type="submission" date="2021-11" db="EMBL/GenBank/DDBJ databases">
        <title>BS-T2-15 a new species belonging to the Comamonadaceae family isolated from the soil of a French oak forest.</title>
        <authorList>
            <person name="Mieszkin S."/>
            <person name="Alain K."/>
        </authorList>
    </citation>
    <scope>NUCLEOTIDE SEQUENCE</scope>
    <source>
        <strain evidence="2">BS-T2-15</strain>
    </source>
</reference>
<evidence type="ECO:0000313" key="2">
    <source>
        <dbReference type="EMBL" id="MCK9684692.1"/>
    </source>
</evidence>
<organism evidence="2 3">
    <name type="scientific">Scleromatobacter humisilvae</name>
    <dbReference type="NCBI Taxonomy" id="2897159"/>
    <lineage>
        <taxon>Bacteria</taxon>
        <taxon>Pseudomonadati</taxon>
        <taxon>Pseudomonadota</taxon>
        <taxon>Betaproteobacteria</taxon>
        <taxon>Burkholderiales</taxon>
        <taxon>Sphaerotilaceae</taxon>
        <taxon>Scleromatobacter</taxon>
    </lineage>
</organism>
<gene>
    <name evidence="2" type="ORF">LPC04_03110</name>
</gene>
<protein>
    <recommendedName>
        <fullName evidence="4">PEP-CTERM protein-sorting domain-containing protein</fullName>
    </recommendedName>
</protein>
<dbReference type="EMBL" id="JAJLJH010000001">
    <property type="protein sequence ID" value="MCK9684692.1"/>
    <property type="molecule type" value="Genomic_DNA"/>
</dbReference>
<sequence>MNFSKPAALLLLGALACTAVQASETYTYDSSPILGFGGGPGVEFTFAFTVPVALADGSYNFADPSELPAGFSYVATDGYLTLTDNAGLFGVSGPQLTIAGGQVTSYAFYVQDLSSPPSAIYGYPTFYAAKLTGQPADNVQLTDPSNPNIVGFDYTDGSGVDQHVPTADRGDADASGFWTVGTIAGSVPENGSLALMSLGSALLLALSRRAGRAR</sequence>
<dbReference type="Proteomes" id="UP001139353">
    <property type="component" value="Unassembled WGS sequence"/>
</dbReference>
<evidence type="ECO:0008006" key="4">
    <source>
        <dbReference type="Google" id="ProtNLM"/>
    </source>
</evidence>
<keyword evidence="1" id="KW-0732">Signal</keyword>
<feature type="signal peptide" evidence="1">
    <location>
        <begin position="1"/>
        <end position="22"/>
    </location>
</feature>
<dbReference type="RefSeq" id="WP_275680717.1">
    <property type="nucleotide sequence ID" value="NZ_JAJLJH010000001.1"/>
</dbReference>
<dbReference type="PROSITE" id="PS51257">
    <property type="entry name" value="PROKAR_LIPOPROTEIN"/>
    <property type="match status" value="1"/>
</dbReference>
<feature type="chain" id="PRO_5040997122" description="PEP-CTERM protein-sorting domain-containing protein" evidence="1">
    <location>
        <begin position="23"/>
        <end position="214"/>
    </location>
</feature>
<evidence type="ECO:0000313" key="3">
    <source>
        <dbReference type="Proteomes" id="UP001139353"/>
    </source>
</evidence>
<accession>A0A9X2BXT1</accession>
<dbReference type="AlphaFoldDB" id="A0A9X2BXT1"/>
<evidence type="ECO:0000256" key="1">
    <source>
        <dbReference type="SAM" id="SignalP"/>
    </source>
</evidence>
<proteinExistence type="predicted"/>
<keyword evidence="3" id="KW-1185">Reference proteome</keyword>